<dbReference type="GO" id="GO:0004175">
    <property type="term" value="F:endopeptidase activity"/>
    <property type="evidence" value="ECO:0007669"/>
    <property type="project" value="UniProtKB-ARBA"/>
</dbReference>
<sequence length="296" mass="33160">MDAVHNQTEAQRVDWRGIIWYTLLAYIISWAIFFLKYVGVPFSIRASVGMFGPLVACVLVRLIRHEGFADAGLRLQKKGLRGSFWLYLAAYIIPVVLIALSYGLAVLFNWQPWEPEKQYQLIVQTLPAETRQQITMPMLYSITIGQAATLSVLLTMIATLGEELGWRGYLLPRLTPLGGIKASLIIGVIWGFWHAPLILIDGYEYAGLYPVLGIFFFLLITIPFSFLLTWLRFRTGSIWPCVLAHAVINSFASLGIVLFIPLGNPYLSAPVGLAGVIIWFAFAIFLVATKRVQHPA</sequence>
<dbReference type="AlphaFoldDB" id="A0A326U639"/>
<dbReference type="PANTHER" id="PTHR35797:SF1">
    <property type="entry name" value="PROTEASE"/>
    <property type="match status" value="1"/>
</dbReference>
<protein>
    <submittedName>
        <fullName evidence="3">CAAX prenyl protease-like protein</fullName>
    </submittedName>
</protein>
<keyword evidence="3" id="KW-0645">Protease</keyword>
<keyword evidence="4" id="KW-1185">Reference proteome</keyword>
<organism evidence="3 4">
    <name type="scientific">Thermosporothrix hazakensis</name>
    <dbReference type="NCBI Taxonomy" id="644383"/>
    <lineage>
        <taxon>Bacteria</taxon>
        <taxon>Bacillati</taxon>
        <taxon>Chloroflexota</taxon>
        <taxon>Ktedonobacteria</taxon>
        <taxon>Ktedonobacterales</taxon>
        <taxon>Thermosporotrichaceae</taxon>
        <taxon>Thermosporothrix</taxon>
    </lineage>
</organism>
<evidence type="ECO:0000259" key="2">
    <source>
        <dbReference type="Pfam" id="PF02517"/>
    </source>
</evidence>
<feature type="domain" description="CAAX prenyl protease 2/Lysostaphin resistance protein A-like" evidence="2">
    <location>
        <begin position="149"/>
        <end position="250"/>
    </location>
</feature>
<dbReference type="GO" id="GO:0006508">
    <property type="term" value="P:proteolysis"/>
    <property type="evidence" value="ECO:0007669"/>
    <property type="project" value="UniProtKB-KW"/>
</dbReference>
<feature type="transmembrane region" description="Helical" evidence="1">
    <location>
        <begin position="238"/>
        <end position="260"/>
    </location>
</feature>
<name>A0A326U639_THEHA</name>
<keyword evidence="1" id="KW-0812">Transmembrane</keyword>
<dbReference type="InterPro" id="IPR003675">
    <property type="entry name" value="Rce1/LyrA-like_dom"/>
</dbReference>
<evidence type="ECO:0000313" key="3">
    <source>
        <dbReference type="EMBL" id="PZW29421.1"/>
    </source>
</evidence>
<feature type="transmembrane region" description="Helical" evidence="1">
    <location>
        <begin position="182"/>
        <end position="200"/>
    </location>
</feature>
<feature type="transmembrane region" description="Helical" evidence="1">
    <location>
        <begin position="206"/>
        <end position="231"/>
    </location>
</feature>
<accession>A0A326U639</accession>
<evidence type="ECO:0000313" key="4">
    <source>
        <dbReference type="Proteomes" id="UP000248806"/>
    </source>
</evidence>
<dbReference type="Pfam" id="PF02517">
    <property type="entry name" value="Rce1-like"/>
    <property type="match status" value="1"/>
</dbReference>
<proteinExistence type="predicted"/>
<dbReference type="EMBL" id="QKUF01000008">
    <property type="protein sequence ID" value="PZW29421.1"/>
    <property type="molecule type" value="Genomic_DNA"/>
</dbReference>
<keyword evidence="3" id="KW-0378">Hydrolase</keyword>
<evidence type="ECO:0000256" key="1">
    <source>
        <dbReference type="SAM" id="Phobius"/>
    </source>
</evidence>
<reference evidence="3 4" key="1">
    <citation type="submission" date="2018-06" db="EMBL/GenBank/DDBJ databases">
        <title>Genomic Encyclopedia of Archaeal and Bacterial Type Strains, Phase II (KMG-II): from individual species to whole genera.</title>
        <authorList>
            <person name="Goeker M."/>
        </authorList>
    </citation>
    <scope>NUCLEOTIDE SEQUENCE [LARGE SCALE GENOMIC DNA]</scope>
    <source>
        <strain evidence="3 4">ATCC BAA-1881</strain>
    </source>
</reference>
<keyword evidence="1" id="KW-0472">Membrane</keyword>
<feature type="transmembrane region" description="Helical" evidence="1">
    <location>
        <begin position="44"/>
        <end position="63"/>
    </location>
</feature>
<feature type="transmembrane region" description="Helical" evidence="1">
    <location>
        <begin position="84"/>
        <end position="108"/>
    </location>
</feature>
<dbReference type="RefSeq" id="WP_111322786.1">
    <property type="nucleotide sequence ID" value="NZ_BIFX01000001.1"/>
</dbReference>
<feature type="transmembrane region" description="Helical" evidence="1">
    <location>
        <begin position="266"/>
        <end position="288"/>
    </location>
</feature>
<dbReference type="InterPro" id="IPR042150">
    <property type="entry name" value="MmRce1-like"/>
</dbReference>
<dbReference type="Proteomes" id="UP000248806">
    <property type="component" value="Unassembled WGS sequence"/>
</dbReference>
<gene>
    <name evidence="3" type="ORF">EI42_02715</name>
</gene>
<comment type="caution">
    <text evidence="3">The sequence shown here is derived from an EMBL/GenBank/DDBJ whole genome shotgun (WGS) entry which is preliminary data.</text>
</comment>
<dbReference type="PANTHER" id="PTHR35797">
    <property type="entry name" value="PROTEASE-RELATED"/>
    <property type="match status" value="1"/>
</dbReference>
<dbReference type="GO" id="GO:0080120">
    <property type="term" value="P:CAAX-box protein maturation"/>
    <property type="evidence" value="ECO:0007669"/>
    <property type="project" value="UniProtKB-ARBA"/>
</dbReference>
<feature type="transmembrane region" description="Helical" evidence="1">
    <location>
        <begin position="18"/>
        <end position="38"/>
    </location>
</feature>
<feature type="transmembrane region" description="Helical" evidence="1">
    <location>
        <begin position="138"/>
        <end position="161"/>
    </location>
</feature>
<dbReference type="OrthoDB" id="9777755at2"/>
<keyword evidence="1" id="KW-1133">Transmembrane helix</keyword>